<organism evidence="2 3">
    <name type="scientific">Neiella litorisoli</name>
    <dbReference type="NCBI Taxonomy" id="2771431"/>
    <lineage>
        <taxon>Bacteria</taxon>
        <taxon>Pseudomonadati</taxon>
        <taxon>Pseudomonadota</taxon>
        <taxon>Gammaproteobacteria</taxon>
        <taxon>Alteromonadales</taxon>
        <taxon>Echinimonadaceae</taxon>
        <taxon>Neiella</taxon>
    </lineage>
</organism>
<evidence type="ECO:0000313" key="3">
    <source>
        <dbReference type="Proteomes" id="UP000638014"/>
    </source>
</evidence>
<dbReference type="Pfam" id="PF06062">
    <property type="entry name" value="UPF0231"/>
    <property type="match status" value="1"/>
</dbReference>
<dbReference type="RefSeq" id="WP_191145711.1">
    <property type="nucleotide sequence ID" value="NZ_JACXAF010000020.1"/>
</dbReference>
<dbReference type="InterPro" id="IPR008249">
    <property type="entry name" value="UPF0231"/>
</dbReference>
<dbReference type="AlphaFoldDB" id="A0A8J6QRU5"/>
<evidence type="ECO:0000313" key="2">
    <source>
        <dbReference type="EMBL" id="MBD1390651.1"/>
    </source>
</evidence>
<comment type="caution">
    <text evidence="2">The sequence shown here is derived from an EMBL/GenBank/DDBJ whole genome shotgun (WGS) entry which is preliminary data.</text>
</comment>
<sequence length="120" mass="13652">MDYEFFFDPIDGRPIAKVSEPQSAFGTWLTEEIGNNSKQIDAILQQLSDPIADWREHGREWTVERDGDAILLAHHSMTTADEMPLSGEDDIRDDYQSLSAEAGPEDFEKLITAWFHHISS</sequence>
<keyword evidence="3" id="KW-1185">Reference proteome</keyword>
<dbReference type="Proteomes" id="UP000638014">
    <property type="component" value="Unassembled WGS sequence"/>
</dbReference>
<dbReference type="EMBL" id="JACXAF010000020">
    <property type="protein sequence ID" value="MBD1390651.1"/>
    <property type="molecule type" value="Genomic_DNA"/>
</dbReference>
<name>A0A8J6QRU5_9GAMM</name>
<gene>
    <name evidence="2" type="ORF">IC617_14530</name>
</gene>
<protein>
    <submittedName>
        <fullName evidence="2">YacL family protein</fullName>
    </submittedName>
</protein>
<proteinExistence type="inferred from homology"/>
<reference evidence="2" key="1">
    <citation type="submission" date="2020-09" db="EMBL/GenBank/DDBJ databases">
        <title>A novel bacterium of genus Neiella, isolated from South China Sea.</title>
        <authorList>
            <person name="Huang H."/>
            <person name="Mo K."/>
            <person name="Hu Y."/>
        </authorList>
    </citation>
    <scope>NUCLEOTIDE SEQUENCE</scope>
    <source>
        <strain evidence="2">HB171785</strain>
    </source>
</reference>
<comment type="similarity">
    <text evidence="1">Belongs to the UPF0231 family.</text>
</comment>
<accession>A0A8J6QRU5</accession>
<evidence type="ECO:0000256" key="1">
    <source>
        <dbReference type="ARBA" id="ARBA00005367"/>
    </source>
</evidence>